<dbReference type="CDD" id="cd01392">
    <property type="entry name" value="HTH_LacI"/>
    <property type="match status" value="1"/>
</dbReference>
<dbReference type="InterPro" id="IPR010982">
    <property type="entry name" value="Lambda_DNA-bd_dom_sf"/>
</dbReference>
<name>A0A6J7WBQ9_9CAUD</name>
<dbReference type="InterPro" id="IPR000843">
    <property type="entry name" value="HTH_LacI"/>
</dbReference>
<dbReference type="Pfam" id="PF00356">
    <property type="entry name" value="LacI"/>
    <property type="match status" value="1"/>
</dbReference>
<evidence type="ECO:0000259" key="1">
    <source>
        <dbReference type="SMART" id="SM00354"/>
    </source>
</evidence>
<organism evidence="2">
    <name type="scientific">uncultured Caudovirales phage</name>
    <dbReference type="NCBI Taxonomy" id="2100421"/>
    <lineage>
        <taxon>Viruses</taxon>
        <taxon>Duplodnaviria</taxon>
        <taxon>Heunggongvirae</taxon>
        <taxon>Uroviricota</taxon>
        <taxon>Caudoviricetes</taxon>
        <taxon>Peduoviridae</taxon>
        <taxon>Maltschvirus</taxon>
        <taxon>Maltschvirus maltsch</taxon>
    </lineage>
</organism>
<gene>
    <name evidence="2" type="ORF">UFOVP175_10</name>
</gene>
<reference evidence="2" key="1">
    <citation type="submission" date="2020-05" db="EMBL/GenBank/DDBJ databases">
        <authorList>
            <person name="Chiriac C."/>
            <person name="Salcher M."/>
            <person name="Ghai R."/>
            <person name="Kavagutti S V."/>
        </authorList>
    </citation>
    <scope>NUCLEOTIDE SEQUENCE</scope>
</reference>
<accession>A0A6J7WBQ9</accession>
<proteinExistence type="predicted"/>
<dbReference type="EMBL" id="LR798221">
    <property type="protein sequence ID" value="CAB5194616.1"/>
    <property type="molecule type" value="Genomic_DNA"/>
</dbReference>
<dbReference type="SUPFAM" id="SSF47413">
    <property type="entry name" value="lambda repressor-like DNA-binding domains"/>
    <property type="match status" value="1"/>
</dbReference>
<evidence type="ECO:0000313" key="2">
    <source>
        <dbReference type="EMBL" id="CAB5194616.1"/>
    </source>
</evidence>
<feature type="domain" description="HTH lacI-type" evidence="1">
    <location>
        <begin position="9"/>
        <end position="86"/>
    </location>
</feature>
<dbReference type="Gene3D" id="1.10.260.40">
    <property type="entry name" value="lambda repressor-like DNA-binding domains"/>
    <property type="match status" value="1"/>
</dbReference>
<protein>
    <submittedName>
        <fullName evidence="2">LacI-type HTH domain</fullName>
    </submittedName>
</protein>
<dbReference type="GO" id="GO:0006355">
    <property type="term" value="P:regulation of DNA-templated transcription"/>
    <property type="evidence" value="ECO:0007669"/>
    <property type="project" value="InterPro"/>
</dbReference>
<sequence>MPAEKKPKKPSLHDVARAAGVYPHHAQFVMSGKGKVPDGVKEKVLKAAEEIGYTKSNHPNQHFNSKLTQERADAVVDGIVQNKSLEKIAEETGLSQQTAFKLIRGVKVPSDYPETEDDWRKDVTGFLEVAIWKGTKRLAESSIMLIDDRTLPISIGVLTDKLSVIKGQPTSIHLAMTASVSHRDLMRDMKERDVTPVNDEQTPDLI</sequence>
<dbReference type="GO" id="GO:0003677">
    <property type="term" value="F:DNA binding"/>
    <property type="evidence" value="ECO:0007669"/>
    <property type="project" value="InterPro"/>
</dbReference>
<dbReference type="SMART" id="SM00354">
    <property type="entry name" value="HTH_LACI"/>
    <property type="match status" value="1"/>
</dbReference>